<dbReference type="RefSeq" id="WP_089730792.1">
    <property type="nucleotide sequence ID" value="NZ_FNGI01000015.1"/>
</dbReference>
<dbReference type="InterPro" id="IPR013611">
    <property type="entry name" value="Transp-assoc_OB_typ2"/>
</dbReference>
<dbReference type="FunFam" id="3.40.50.300:FF:000042">
    <property type="entry name" value="Maltose/maltodextrin ABC transporter, ATP-binding protein"/>
    <property type="match status" value="1"/>
</dbReference>
<dbReference type="OrthoDB" id="9802264at2"/>
<dbReference type="Gene3D" id="2.40.50.100">
    <property type="match status" value="1"/>
</dbReference>
<dbReference type="Gene3D" id="3.40.50.300">
    <property type="entry name" value="P-loop containing nucleotide triphosphate hydrolases"/>
    <property type="match status" value="1"/>
</dbReference>
<feature type="region of interest" description="Disordered" evidence="4">
    <location>
        <begin position="372"/>
        <end position="409"/>
    </location>
</feature>
<dbReference type="GO" id="GO:0016887">
    <property type="term" value="F:ATP hydrolysis activity"/>
    <property type="evidence" value="ECO:0007669"/>
    <property type="project" value="InterPro"/>
</dbReference>
<evidence type="ECO:0000256" key="2">
    <source>
        <dbReference type="ARBA" id="ARBA00022741"/>
    </source>
</evidence>
<reference evidence="6 7" key="1">
    <citation type="submission" date="2016-10" db="EMBL/GenBank/DDBJ databases">
        <authorList>
            <person name="de Groot N.N."/>
        </authorList>
    </citation>
    <scope>NUCLEOTIDE SEQUENCE [LARGE SCALE GENOMIC DNA]</scope>
    <source>
        <strain evidence="6 7">DSM 14789</strain>
    </source>
</reference>
<evidence type="ECO:0000256" key="4">
    <source>
        <dbReference type="SAM" id="MobiDB-lite"/>
    </source>
</evidence>
<dbReference type="SUPFAM" id="SSF52540">
    <property type="entry name" value="P-loop containing nucleoside triphosphate hydrolases"/>
    <property type="match status" value="1"/>
</dbReference>
<accession>A0A1G9RP10</accession>
<dbReference type="InterPro" id="IPR008995">
    <property type="entry name" value="Mo/tungstate-bd_C_term_dom"/>
</dbReference>
<dbReference type="PROSITE" id="PS50893">
    <property type="entry name" value="ABC_TRANSPORTER_2"/>
    <property type="match status" value="1"/>
</dbReference>
<evidence type="ECO:0000313" key="7">
    <source>
        <dbReference type="Proteomes" id="UP000198654"/>
    </source>
</evidence>
<evidence type="ECO:0000256" key="3">
    <source>
        <dbReference type="ARBA" id="ARBA00022840"/>
    </source>
</evidence>
<feature type="compositionally biased region" description="Basic and acidic residues" evidence="4">
    <location>
        <begin position="374"/>
        <end position="384"/>
    </location>
</feature>
<dbReference type="Pfam" id="PF00005">
    <property type="entry name" value="ABC_tran"/>
    <property type="match status" value="1"/>
</dbReference>
<dbReference type="PANTHER" id="PTHR42781:SF4">
    <property type="entry name" value="SPERMIDINE_PUTRESCINE IMPORT ATP-BINDING PROTEIN POTA"/>
    <property type="match status" value="1"/>
</dbReference>
<gene>
    <name evidence="6" type="ORF">SAMN05661010_03740</name>
</gene>
<dbReference type="InterPro" id="IPR027417">
    <property type="entry name" value="P-loop_NTPase"/>
</dbReference>
<proteinExistence type="predicted"/>
<dbReference type="InterPro" id="IPR003593">
    <property type="entry name" value="AAA+_ATPase"/>
</dbReference>
<dbReference type="GO" id="GO:0043190">
    <property type="term" value="C:ATP-binding cassette (ABC) transporter complex"/>
    <property type="evidence" value="ECO:0007669"/>
    <property type="project" value="InterPro"/>
</dbReference>
<evidence type="ECO:0000259" key="5">
    <source>
        <dbReference type="PROSITE" id="PS50893"/>
    </source>
</evidence>
<dbReference type="PROSITE" id="PS00211">
    <property type="entry name" value="ABC_TRANSPORTER_1"/>
    <property type="match status" value="1"/>
</dbReference>
<dbReference type="STRING" id="119000.SAMN05661010_03740"/>
<dbReference type="EMBL" id="FNGI01000015">
    <property type="protein sequence ID" value="SDM24145.1"/>
    <property type="molecule type" value="Genomic_DNA"/>
</dbReference>
<feature type="domain" description="ABC transporter" evidence="5">
    <location>
        <begin position="5"/>
        <end position="235"/>
    </location>
</feature>
<evidence type="ECO:0000256" key="1">
    <source>
        <dbReference type="ARBA" id="ARBA00022448"/>
    </source>
</evidence>
<dbReference type="InterPro" id="IPR017871">
    <property type="entry name" value="ABC_transporter-like_CS"/>
</dbReference>
<dbReference type="InterPro" id="IPR050093">
    <property type="entry name" value="ABC_SmlMolc_Importer"/>
</dbReference>
<keyword evidence="1" id="KW-0813">Transport</keyword>
<keyword evidence="7" id="KW-1185">Reference proteome</keyword>
<dbReference type="GO" id="GO:0005524">
    <property type="term" value="F:ATP binding"/>
    <property type="evidence" value="ECO:0007669"/>
    <property type="project" value="UniProtKB-KW"/>
</dbReference>
<dbReference type="AlphaFoldDB" id="A0A1G9RP10"/>
<dbReference type="PANTHER" id="PTHR42781">
    <property type="entry name" value="SPERMIDINE/PUTRESCINE IMPORT ATP-BINDING PROTEIN POTA"/>
    <property type="match status" value="1"/>
</dbReference>
<dbReference type="SMART" id="SM00382">
    <property type="entry name" value="AAA"/>
    <property type="match status" value="1"/>
</dbReference>
<keyword evidence="3 6" id="KW-0067">ATP-binding</keyword>
<dbReference type="GO" id="GO:0140359">
    <property type="term" value="F:ABC-type transporter activity"/>
    <property type="evidence" value="ECO:0007669"/>
    <property type="project" value="UniProtKB-ARBA"/>
</dbReference>
<dbReference type="Pfam" id="PF08402">
    <property type="entry name" value="TOBE_2"/>
    <property type="match status" value="1"/>
</dbReference>
<sequence length="409" mass="43934">MDGSVTLQEVVMRFGDFTAIEPTSLTIESGEFFSFLGPSGCGKTTLLNMISGFLTPSEGRVLIGGEPMTNVSVNQRPTAMIFQNLALFPLMSVYQNIEFGMQVRGVDRATRRNKADELLDLVALTGSGDKSIAALSGGQKQRVAIARALAVEPRVLLLDEPLSALDLKLRQHMRNELKAIQRKTGITFIYITHDQGEALTMSDRVAVMSAGRIQQVADPETLYRHPQTGFVAAFVGENNRLAGQVVERRGELAIIEIDGLGRLAGCAGGDMAVGQSAALFVRPEHLRVVRPGQLDVARPEQPCIAKLESSPQSTLEVEVETLSFEGAWRMLEARLTANGERLRILLGQGADGAVELAPGERVHVGYNPGQARVLVDDGSPRLDTETGEVVEAASPGGVQAQEGDHVSPA</sequence>
<protein>
    <submittedName>
        <fullName evidence="6">Spermidine/putrescine transport system ATP-binding protein</fullName>
    </submittedName>
</protein>
<dbReference type="Proteomes" id="UP000198654">
    <property type="component" value="Unassembled WGS sequence"/>
</dbReference>
<evidence type="ECO:0000313" key="6">
    <source>
        <dbReference type="EMBL" id="SDM24145.1"/>
    </source>
</evidence>
<name>A0A1G9RP10_9GAMM</name>
<dbReference type="SUPFAM" id="SSF50331">
    <property type="entry name" value="MOP-like"/>
    <property type="match status" value="1"/>
</dbReference>
<dbReference type="InterPro" id="IPR003439">
    <property type="entry name" value="ABC_transporter-like_ATP-bd"/>
</dbReference>
<keyword evidence="2" id="KW-0547">Nucleotide-binding</keyword>
<organism evidence="6 7">
    <name type="scientific">Modicisalibacter muralis</name>
    <dbReference type="NCBI Taxonomy" id="119000"/>
    <lineage>
        <taxon>Bacteria</taxon>
        <taxon>Pseudomonadati</taxon>
        <taxon>Pseudomonadota</taxon>
        <taxon>Gammaproteobacteria</taxon>
        <taxon>Oceanospirillales</taxon>
        <taxon>Halomonadaceae</taxon>
        <taxon>Modicisalibacter</taxon>
    </lineage>
</organism>